<proteinExistence type="predicted"/>
<dbReference type="RefSeq" id="WP_127084687.1">
    <property type="nucleotide sequence ID" value="NZ_RSCL01000018.1"/>
</dbReference>
<keyword evidence="3" id="KW-1185">Reference proteome</keyword>
<feature type="region of interest" description="Disordered" evidence="1">
    <location>
        <begin position="1"/>
        <end position="26"/>
    </location>
</feature>
<reference evidence="2" key="2">
    <citation type="journal article" date="2019" name="Genome Biol. Evol.">
        <title>Day and night: Metabolic profiles and evolutionary relationships of six axenic non-marine cyanobacteria.</title>
        <authorList>
            <person name="Will S.E."/>
            <person name="Henke P."/>
            <person name="Boedeker C."/>
            <person name="Huang S."/>
            <person name="Brinkmann H."/>
            <person name="Rohde M."/>
            <person name="Jarek M."/>
            <person name="Friedl T."/>
            <person name="Seufert S."/>
            <person name="Schumacher M."/>
            <person name="Overmann J."/>
            <person name="Neumann-Schaal M."/>
            <person name="Petersen J."/>
        </authorList>
    </citation>
    <scope>NUCLEOTIDE SEQUENCE [LARGE SCALE GENOMIC DNA]</scope>
    <source>
        <strain evidence="2">PCC 7102</strain>
    </source>
</reference>
<evidence type="ECO:0000313" key="3">
    <source>
        <dbReference type="Proteomes" id="UP000271624"/>
    </source>
</evidence>
<dbReference type="Proteomes" id="UP000271624">
    <property type="component" value="Unassembled WGS sequence"/>
</dbReference>
<reference evidence="2" key="1">
    <citation type="submission" date="2018-12" db="EMBL/GenBank/DDBJ databases">
        <authorList>
            <person name="Will S."/>
            <person name="Neumann-Schaal M."/>
            <person name="Henke P."/>
        </authorList>
    </citation>
    <scope>NUCLEOTIDE SEQUENCE</scope>
    <source>
        <strain evidence="2">PCC 7102</strain>
    </source>
</reference>
<accession>A0A433V714</accession>
<sequence>MPPILSSLDNSNQHRQAPLHDDISEDSEDVLTTAEAEEFRYLETRVEECLKSFWEIGRALARIRDERLYRENYKTFEEYCMTRWEMSRRSAYQLIDAAVIYKNISENIIDEPDNVAYGRQSIKVLPANERQIRPLVALSPKQQQEAWNEVVSTAPNGKVTAVHVACVVNEYRRKGAVPNKKSNLDNIYIETEQTRSCWNCSYCSKELPENPQSFYCNKLGELSLLEKNGNERGAECQHWNHRNTPADNKSQQPETFNLNVQLPSHLQPLIQDAARASGLIISEWVAKAIQEALLATDVTDVTDLTDN</sequence>
<dbReference type="AlphaFoldDB" id="A0A433V714"/>
<gene>
    <name evidence="2" type="ORF">DSM106972_065100</name>
</gene>
<comment type="caution">
    <text evidence="2">The sequence shown here is derived from an EMBL/GenBank/DDBJ whole genome shotgun (WGS) entry which is preliminary data.</text>
</comment>
<protein>
    <submittedName>
        <fullName evidence="2">Uncharacterized protein</fullName>
    </submittedName>
</protein>
<evidence type="ECO:0000256" key="1">
    <source>
        <dbReference type="SAM" id="MobiDB-lite"/>
    </source>
</evidence>
<evidence type="ECO:0000313" key="2">
    <source>
        <dbReference type="EMBL" id="RUT01887.1"/>
    </source>
</evidence>
<dbReference type="EMBL" id="RSCL01000018">
    <property type="protein sequence ID" value="RUT01887.1"/>
    <property type="molecule type" value="Genomic_DNA"/>
</dbReference>
<name>A0A433V714_9CYAN</name>
<dbReference type="OrthoDB" id="505288at2"/>
<organism evidence="2 3">
    <name type="scientific">Dulcicalothrix desertica PCC 7102</name>
    <dbReference type="NCBI Taxonomy" id="232991"/>
    <lineage>
        <taxon>Bacteria</taxon>
        <taxon>Bacillati</taxon>
        <taxon>Cyanobacteriota</taxon>
        <taxon>Cyanophyceae</taxon>
        <taxon>Nostocales</taxon>
        <taxon>Calotrichaceae</taxon>
        <taxon>Dulcicalothrix</taxon>
    </lineage>
</organism>